<organism evidence="2">
    <name type="scientific">Timspurckia oligopyrenoides</name>
    <dbReference type="NCBI Taxonomy" id="708627"/>
    <lineage>
        <taxon>Eukaryota</taxon>
        <taxon>Rhodophyta</taxon>
        <taxon>Bangiophyceae</taxon>
        <taxon>Porphyridiales</taxon>
        <taxon>Porphyridiaceae</taxon>
        <taxon>Timspurckia</taxon>
    </lineage>
</organism>
<accession>A0A7S0ZEG5</accession>
<proteinExistence type="predicted"/>
<feature type="compositionally biased region" description="Low complexity" evidence="1">
    <location>
        <begin position="24"/>
        <end position="38"/>
    </location>
</feature>
<reference evidence="2" key="1">
    <citation type="submission" date="2021-01" db="EMBL/GenBank/DDBJ databases">
        <authorList>
            <person name="Corre E."/>
            <person name="Pelletier E."/>
            <person name="Niang G."/>
            <person name="Scheremetjew M."/>
            <person name="Finn R."/>
            <person name="Kale V."/>
            <person name="Holt S."/>
            <person name="Cochrane G."/>
            <person name="Meng A."/>
            <person name="Brown T."/>
            <person name="Cohen L."/>
        </authorList>
    </citation>
    <scope>NUCLEOTIDE SEQUENCE</scope>
    <source>
        <strain evidence="2">CCMP3278</strain>
    </source>
</reference>
<name>A0A7S0ZEG5_9RHOD</name>
<gene>
    <name evidence="2" type="ORF">TOLI1172_LOCUS3665</name>
</gene>
<dbReference type="AlphaFoldDB" id="A0A7S0ZEG5"/>
<dbReference type="EMBL" id="HBFP01005162">
    <property type="protein sequence ID" value="CAD8819276.1"/>
    <property type="molecule type" value="Transcribed_RNA"/>
</dbReference>
<feature type="region of interest" description="Disordered" evidence="1">
    <location>
        <begin position="24"/>
        <end position="137"/>
    </location>
</feature>
<evidence type="ECO:0000313" key="2">
    <source>
        <dbReference type="EMBL" id="CAD8819276.1"/>
    </source>
</evidence>
<protein>
    <submittedName>
        <fullName evidence="2">Uncharacterized protein</fullName>
    </submittedName>
</protein>
<feature type="compositionally biased region" description="Acidic residues" evidence="1">
    <location>
        <begin position="58"/>
        <end position="137"/>
    </location>
</feature>
<sequence length="583" mass="68496">MGDTDCVSYDRKKRRIDGIVLMENSGREYSNSSSSESGSVDERLIGLENGEVNGFEEILYEGEDDEDDEYDPEYVVTENEDEDDEFEVVDLSDEEDELVQSDGEESDSDEEEEEDEESENEDEMEFDEMSLDESEDEFDRFLDKDSDEYRKFLANLVAEKPNTSMNAMARLEATENGVDNSVVNTNNNEQRQWKEAGFDEDDDESDTDFDYIAELSRISEVREEFRNDYSVRVSIRELKSLAKASQHLEFESQYQYPLRMYPQIRSKYTPIQPKYNETDQNACELILGYQLEMKRVSQYEQTQKLLQSHIQLMIQSILLTIQQCGYGSMESVEEYRKILRELEVKRDCFVEFQKHFGMHWNLESTFQSIYEHSMLNVLPNLDQLIEKAKIEPVSGKECSEMLLLTECLCELLPKFDSHENSIDLSVHGLKNASDFVRLQKLVNASSSRWMSAEDEILKTFLIRDHQSPFDYEFWKLHLVGKSKDDIVQRWRELSLRNHGITAWNSEVRGCEKSGRILIDKCSQLSKFEWKLVDRGLELFGNDYCKIQSVYLPNRDPVLLEKLNQRRQRKRELKRKERLRKRSA</sequence>
<evidence type="ECO:0000256" key="1">
    <source>
        <dbReference type="SAM" id="MobiDB-lite"/>
    </source>
</evidence>